<dbReference type="AlphaFoldDB" id="A0AAN9KTB1"/>
<evidence type="ECO:0000313" key="1">
    <source>
        <dbReference type="EMBL" id="KAK7323500.1"/>
    </source>
</evidence>
<organism evidence="1 2">
    <name type="scientific">Canavalia gladiata</name>
    <name type="common">Sword bean</name>
    <name type="synonym">Dolichos gladiatus</name>
    <dbReference type="NCBI Taxonomy" id="3824"/>
    <lineage>
        <taxon>Eukaryota</taxon>
        <taxon>Viridiplantae</taxon>
        <taxon>Streptophyta</taxon>
        <taxon>Embryophyta</taxon>
        <taxon>Tracheophyta</taxon>
        <taxon>Spermatophyta</taxon>
        <taxon>Magnoliopsida</taxon>
        <taxon>eudicotyledons</taxon>
        <taxon>Gunneridae</taxon>
        <taxon>Pentapetalae</taxon>
        <taxon>rosids</taxon>
        <taxon>fabids</taxon>
        <taxon>Fabales</taxon>
        <taxon>Fabaceae</taxon>
        <taxon>Papilionoideae</taxon>
        <taxon>50 kb inversion clade</taxon>
        <taxon>NPAAA clade</taxon>
        <taxon>indigoferoid/millettioid clade</taxon>
        <taxon>Phaseoleae</taxon>
        <taxon>Canavalia</taxon>
    </lineage>
</organism>
<gene>
    <name evidence="1" type="ORF">VNO77_26976</name>
</gene>
<protein>
    <submittedName>
        <fullName evidence="1">Uncharacterized protein</fullName>
    </submittedName>
</protein>
<keyword evidence="2" id="KW-1185">Reference proteome</keyword>
<name>A0AAN9KTB1_CANGL</name>
<dbReference type="Proteomes" id="UP001367508">
    <property type="component" value="Unassembled WGS sequence"/>
</dbReference>
<evidence type="ECO:0000313" key="2">
    <source>
        <dbReference type="Proteomes" id="UP001367508"/>
    </source>
</evidence>
<comment type="caution">
    <text evidence="1">The sequence shown here is derived from an EMBL/GenBank/DDBJ whole genome shotgun (WGS) entry which is preliminary data.</text>
</comment>
<sequence>MVEASCLNIFLCKPTSRVELHKHFIQITSQDIHADVPGSVLRVVQTQIDVFRLIAEKNSTPKFISGFYEVVDCLPLQKALALDPAVEAYNAEIDATIREQALAQHELCYEIIISALQSLEGDTLQRELGSPIRSFVSQSALDSCLLLIAFCHKSYKAIKPNKEKAILSQKQN</sequence>
<dbReference type="EMBL" id="JAYMYQ010000006">
    <property type="protein sequence ID" value="KAK7323500.1"/>
    <property type="molecule type" value="Genomic_DNA"/>
</dbReference>
<proteinExistence type="predicted"/>
<accession>A0AAN9KTB1</accession>
<reference evidence="1 2" key="1">
    <citation type="submission" date="2024-01" db="EMBL/GenBank/DDBJ databases">
        <title>The genomes of 5 underutilized Papilionoideae crops provide insights into root nodulation and disease resistanc.</title>
        <authorList>
            <person name="Jiang F."/>
        </authorList>
    </citation>
    <scope>NUCLEOTIDE SEQUENCE [LARGE SCALE GENOMIC DNA]</scope>
    <source>
        <strain evidence="1">LVBAO_FW01</strain>
        <tissue evidence="1">Leaves</tissue>
    </source>
</reference>